<reference evidence="3" key="1">
    <citation type="submission" date="2022-11" db="UniProtKB">
        <authorList>
            <consortium name="WormBaseParasite"/>
        </authorList>
    </citation>
    <scope>IDENTIFICATION</scope>
</reference>
<sequence>QLLPHFKEVDGVMWPVREIPLLSLERVLDAEVTSHGKEVIQRKIQRLLKKRDYLDSFVKELVDGLVPNRVIRERILSDHPDLLTQPLCFDTVVKMFSRVCFDFIRNPYALKFSYVLANLCEELINTTLIVNRMVDICEEVEITGVH</sequence>
<evidence type="ECO:0000259" key="1">
    <source>
        <dbReference type="Pfam" id="PF20985"/>
    </source>
</evidence>
<dbReference type="CDD" id="cd21115">
    <property type="entry name" value="legumain_C"/>
    <property type="match status" value="1"/>
</dbReference>
<dbReference type="WBParaSite" id="PgR089_g031_t01">
    <property type="protein sequence ID" value="PgR089_g031_t01"/>
    <property type="gene ID" value="PgR089_g031"/>
</dbReference>
<dbReference type="Proteomes" id="UP000887569">
    <property type="component" value="Unplaced"/>
</dbReference>
<evidence type="ECO:0000313" key="3">
    <source>
        <dbReference type="WBParaSite" id="PgR089_g031_t01"/>
    </source>
</evidence>
<dbReference type="Gene3D" id="1.10.132.130">
    <property type="match status" value="1"/>
</dbReference>
<dbReference type="Pfam" id="PF20985">
    <property type="entry name" value="Legum_prodom"/>
    <property type="match status" value="1"/>
</dbReference>
<name>A0A915C4Y7_PARUN</name>
<dbReference type="InterPro" id="IPR046427">
    <property type="entry name" value="Legumain_prodom_sf"/>
</dbReference>
<protein>
    <submittedName>
        <fullName evidence="3">CX domain-containing protein</fullName>
    </submittedName>
</protein>
<keyword evidence="2" id="KW-1185">Reference proteome</keyword>
<proteinExistence type="predicted"/>
<dbReference type="AlphaFoldDB" id="A0A915C4Y7"/>
<evidence type="ECO:0000313" key="2">
    <source>
        <dbReference type="Proteomes" id="UP000887569"/>
    </source>
</evidence>
<feature type="domain" description="Legumain prodomain" evidence="1">
    <location>
        <begin position="43"/>
        <end position="137"/>
    </location>
</feature>
<dbReference type="InterPro" id="IPR048501">
    <property type="entry name" value="Legum_prodom"/>
</dbReference>
<organism evidence="2 3">
    <name type="scientific">Parascaris univalens</name>
    <name type="common">Nematode worm</name>
    <dbReference type="NCBI Taxonomy" id="6257"/>
    <lineage>
        <taxon>Eukaryota</taxon>
        <taxon>Metazoa</taxon>
        <taxon>Ecdysozoa</taxon>
        <taxon>Nematoda</taxon>
        <taxon>Chromadorea</taxon>
        <taxon>Rhabditida</taxon>
        <taxon>Spirurina</taxon>
        <taxon>Ascaridomorpha</taxon>
        <taxon>Ascaridoidea</taxon>
        <taxon>Ascarididae</taxon>
        <taxon>Parascaris</taxon>
    </lineage>
</organism>
<accession>A0A915C4Y7</accession>